<dbReference type="HOGENOM" id="CLU_015498_0_0_1"/>
<dbReference type="VEuPathDB" id="FungiDB:CLUG_02961"/>
<reference evidence="2 3" key="1">
    <citation type="journal article" date="2009" name="Nature">
        <title>Evolution of pathogenicity and sexual reproduction in eight Candida genomes.</title>
        <authorList>
            <person name="Butler G."/>
            <person name="Rasmussen M.D."/>
            <person name="Lin M.F."/>
            <person name="Santos M.A."/>
            <person name="Sakthikumar S."/>
            <person name="Munro C.A."/>
            <person name="Rheinbay E."/>
            <person name="Grabherr M."/>
            <person name="Forche A."/>
            <person name="Reedy J.L."/>
            <person name="Agrafioti I."/>
            <person name="Arnaud M.B."/>
            <person name="Bates S."/>
            <person name="Brown A.J."/>
            <person name="Brunke S."/>
            <person name="Costanzo M.C."/>
            <person name="Fitzpatrick D.A."/>
            <person name="de Groot P.W."/>
            <person name="Harris D."/>
            <person name="Hoyer L.L."/>
            <person name="Hube B."/>
            <person name="Klis F.M."/>
            <person name="Kodira C."/>
            <person name="Lennard N."/>
            <person name="Logue M.E."/>
            <person name="Martin R."/>
            <person name="Neiman A.M."/>
            <person name="Nikolaou E."/>
            <person name="Quail M.A."/>
            <person name="Quinn J."/>
            <person name="Santos M.C."/>
            <person name="Schmitzberger F.F."/>
            <person name="Sherlock G."/>
            <person name="Shah P."/>
            <person name="Silverstein K.A."/>
            <person name="Skrzypek M.S."/>
            <person name="Soll D."/>
            <person name="Staggs R."/>
            <person name="Stansfield I."/>
            <person name="Stumpf M.P."/>
            <person name="Sudbery P.E."/>
            <person name="Srikantha T."/>
            <person name="Zeng Q."/>
            <person name="Berman J."/>
            <person name="Berriman M."/>
            <person name="Heitman J."/>
            <person name="Gow N.A."/>
            <person name="Lorenz M.C."/>
            <person name="Birren B.W."/>
            <person name="Kellis M."/>
            <person name="Cuomo C.A."/>
        </authorList>
    </citation>
    <scope>NUCLEOTIDE SEQUENCE [LARGE SCALE GENOMIC DNA]</scope>
    <source>
        <strain evidence="2 3">ATCC 42720</strain>
    </source>
</reference>
<gene>
    <name evidence="2" type="ORF">CLUG_02961</name>
</gene>
<dbReference type="AlphaFoldDB" id="C4Y348"/>
<evidence type="ECO:0000313" key="3">
    <source>
        <dbReference type="Proteomes" id="UP000007703"/>
    </source>
</evidence>
<dbReference type="EMBL" id="CH408078">
    <property type="protein sequence ID" value="EEQ38835.1"/>
    <property type="molecule type" value="Genomic_DNA"/>
</dbReference>
<dbReference type="InParanoid" id="C4Y348"/>
<evidence type="ECO:0000256" key="1">
    <source>
        <dbReference type="SAM" id="MobiDB-lite"/>
    </source>
</evidence>
<evidence type="ECO:0000313" key="2">
    <source>
        <dbReference type="EMBL" id="EEQ38835.1"/>
    </source>
</evidence>
<proteinExistence type="predicted"/>
<dbReference type="InterPro" id="IPR011990">
    <property type="entry name" value="TPR-like_helical_dom_sf"/>
</dbReference>
<dbReference type="Gene3D" id="1.25.40.10">
    <property type="entry name" value="Tetratricopeptide repeat domain"/>
    <property type="match status" value="1"/>
</dbReference>
<feature type="region of interest" description="Disordered" evidence="1">
    <location>
        <begin position="32"/>
        <end position="52"/>
    </location>
</feature>
<evidence type="ECO:0008006" key="4">
    <source>
        <dbReference type="Google" id="ProtNLM"/>
    </source>
</evidence>
<protein>
    <recommendedName>
        <fullName evidence="4">Mitochondrial group I intron splicing factor CCM1</fullName>
    </recommendedName>
</protein>
<name>C4Y348_CLAL4</name>
<dbReference type="GeneID" id="8497547"/>
<feature type="compositionally biased region" description="Basic and acidic residues" evidence="1">
    <location>
        <begin position="614"/>
        <end position="650"/>
    </location>
</feature>
<dbReference type="OMA" id="THLIMEL"/>
<organism evidence="2 3">
    <name type="scientific">Clavispora lusitaniae (strain ATCC 42720)</name>
    <name type="common">Yeast</name>
    <name type="synonym">Candida lusitaniae</name>
    <dbReference type="NCBI Taxonomy" id="306902"/>
    <lineage>
        <taxon>Eukaryota</taxon>
        <taxon>Fungi</taxon>
        <taxon>Dikarya</taxon>
        <taxon>Ascomycota</taxon>
        <taxon>Saccharomycotina</taxon>
        <taxon>Pichiomycetes</taxon>
        <taxon>Metschnikowiaceae</taxon>
        <taxon>Clavispora</taxon>
    </lineage>
</organism>
<dbReference type="Proteomes" id="UP000007703">
    <property type="component" value="Unassembled WGS sequence"/>
</dbReference>
<feature type="compositionally biased region" description="Basic and acidic residues" evidence="1">
    <location>
        <begin position="37"/>
        <end position="47"/>
    </location>
</feature>
<dbReference type="OrthoDB" id="185373at2759"/>
<dbReference type="KEGG" id="clu:CLUG_02961"/>
<accession>C4Y348</accession>
<feature type="region of interest" description="Disordered" evidence="1">
    <location>
        <begin position="603"/>
        <end position="653"/>
    </location>
</feature>
<sequence length="908" mass="101218">MLPSRRHLVPASHIKARLEHFVETGEVRRWSGRQQARKLEHAAEKRRAAAARNKPSLQKTLLLLQAKYDAVPLQTPQGVLDLQRLTAKDLRVDSAKSLSIFRALVGFNSARPTTTAETATTAALPRPPSRLLLALLGSSPDQIKDPYVVTRDVLKLLARDNDPLRAMHLCRLAGPNATAGLNAVLEWCLDRSDVERAHRCLANAARWRIPTSTHTYVHYFGGLARCHEWGKVPDDLVARTLRLLDRLDAVPLEVFNAALSLVAKCFSANQQAMVDLLEHAGDRGVAPSAHTYTIFLNGARHLHRSRADAIRADTSLSAPVRTRRLFEAHARLVQTANMVMARVVAGATPPVPPSKAAAETDPSLLAEYRKQCRRVLVDVDPVFAATFLQCYVNGAAGTAQNPRSGAHYRYLQQALVYLEAWSPEVAAMLRFAHAEAPFEPAAAVRAKVDARLASAPEATAYSPHNLTPLAREDINPMVVFPPPAFSSNKTRAVFSGKQKPLVDFGRPTFADIHKAVLNRTYETSKGKFGKKLPRSQQVSLERRPGVNKFLLHLALDALVKLGRHAEFYRAMWYALSTWGGLYVDKTRLGSQLACQAVPATEYPEIPHARKSRDAKRTETTEKSTEKSDGAPTAERPHQEFGKPSLNEKLRSSSTHDNSILDTMLVENFIHKMEECFPHSAVPARFAAELVAALVSHDTNMARTLQPREKTFDAVFALLNRDVYLYNDKNWHQGTVGNRRRDVPNNTPKRSLTEAQLQDILDPLLVLIRSIIVHEGRLYAHVANRKSLMSNRFVESYISLVNKLYDFTWTDAPDNSAAAIAIHKKILAGGIFFYRPQALVDPRDKIVYADNVRQSMEFLYKTLKDKSDLSSGDKRLMHALRSLFTMDTSAPEAVAKLKGLQSKIYDLCR</sequence>